<protein>
    <submittedName>
        <fullName evidence="2">Uncharacterized protein</fullName>
    </submittedName>
</protein>
<reference evidence="2" key="1">
    <citation type="submission" date="2020-05" db="EMBL/GenBank/DDBJ databases">
        <title>WGS assembly of Panicum virgatum.</title>
        <authorList>
            <person name="Lovell J.T."/>
            <person name="Jenkins J."/>
            <person name="Shu S."/>
            <person name="Juenger T.E."/>
            <person name="Schmutz J."/>
        </authorList>
    </citation>
    <scope>NUCLEOTIDE SEQUENCE</scope>
    <source>
        <strain evidence="2">AP13</strain>
    </source>
</reference>
<comment type="caution">
    <text evidence="2">The sequence shown here is derived from an EMBL/GenBank/DDBJ whole genome shotgun (WGS) entry which is preliminary data.</text>
</comment>
<feature type="compositionally biased region" description="Low complexity" evidence="1">
    <location>
        <begin position="74"/>
        <end position="83"/>
    </location>
</feature>
<dbReference type="EMBL" id="CM029054">
    <property type="protein sequence ID" value="KAG2543695.1"/>
    <property type="molecule type" value="Genomic_DNA"/>
</dbReference>
<dbReference type="Proteomes" id="UP000823388">
    <property type="component" value="Chromosome 9N"/>
</dbReference>
<evidence type="ECO:0000313" key="3">
    <source>
        <dbReference type="Proteomes" id="UP000823388"/>
    </source>
</evidence>
<name>A0A8T0N3N7_PANVG</name>
<evidence type="ECO:0000256" key="1">
    <source>
        <dbReference type="SAM" id="MobiDB-lite"/>
    </source>
</evidence>
<proteinExistence type="predicted"/>
<dbReference type="AlphaFoldDB" id="A0A8T0N3N7"/>
<sequence>MHGSPLVLAHRKECHPPLPPGSRAGRLPPAATGSHPSPDTGSCARRPPPSAAEPTRARGRPPPATGSCARRPRAGPSAAAGSRARPRAGPRPPPAAAWCRSLWRHCAAAAARRAARRGLGRPVMVAASRRAGGGAAAFRRRLRASERKKGMGRRGSSPWVRLKEGCARAIEMADGGGENVLDGRRASVRRFDDSSPVWVRPQWGRDGARSLAALPSYRLVLLSSVSV</sequence>
<keyword evidence="3" id="KW-1185">Reference proteome</keyword>
<gene>
    <name evidence="2" type="ORF">PVAP13_9NG767577</name>
</gene>
<organism evidence="2 3">
    <name type="scientific">Panicum virgatum</name>
    <name type="common">Blackwell switchgrass</name>
    <dbReference type="NCBI Taxonomy" id="38727"/>
    <lineage>
        <taxon>Eukaryota</taxon>
        <taxon>Viridiplantae</taxon>
        <taxon>Streptophyta</taxon>
        <taxon>Embryophyta</taxon>
        <taxon>Tracheophyta</taxon>
        <taxon>Spermatophyta</taxon>
        <taxon>Magnoliopsida</taxon>
        <taxon>Liliopsida</taxon>
        <taxon>Poales</taxon>
        <taxon>Poaceae</taxon>
        <taxon>PACMAD clade</taxon>
        <taxon>Panicoideae</taxon>
        <taxon>Panicodae</taxon>
        <taxon>Paniceae</taxon>
        <taxon>Panicinae</taxon>
        <taxon>Panicum</taxon>
        <taxon>Panicum sect. Hiantes</taxon>
    </lineage>
</organism>
<feature type="region of interest" description="Disordered" evidence="1">
    <location>
        <begin position="1"/>
        <end position="96"/>
    </location>
</feature>
<evidence type="ECO:0000313" key="2">
    <source>
        <dbReference type="EMBL" id="KAG2543695.1"/>
    </source>
</evidence>
<accession>A0A8T0N3N7</accession>